<dbReference type="InterPro" id="IPR032823">
    <property type="entry name" value="BCA_ABC_TP_C"/>
</dbReference>
<keyword evidence="7" id="KW-1185">Reference proteome</keyword>
<dbReference type="Pfam" id="PF12399">
    <property type="entry name" value="BCA_ABC_TP_C"/>
    <property type="match status" value="1"/>
</dbReference>
<feature type="domain" description="ABC transporter" evidence="5">
    <location>
        <begin position="51"/>
        <end position="294"/>
    </location>
</feature>
<dbReference type="NCBIfam" id="TIGR03411">
    <property type="entry name" value="urea_trans_UrtD"/>
    <property type="match status" value="1"/>
</dbReference>
<dbReference type="PROSITE" id="PS50893">
    <property type="entry name" value="ABC_TRANSPORTER_2"/>
    <property type="match status" value="1"/>
</dbReference>
<dbReference type="PANTHER" id="PTHR45772:SF8">
    <property type="entry name" value="HIGH-AFFINITY BRANCHED-CHAIN AMINO ACID TRANSPORT ATP-BINDING PROTEIN"/>
    <property type="match status" value="1"/>
</dbReference>
<accession>A0ABS5DSL1</accession>
<dbReference type="EMBL" id="JAGQDG010000001">
    <property type="protein sequence ID" value="MBQ0934136.1"/>
    <property type="molecule type" value="Genomic_DNA"/>
</dbReference>
<dbReference type="Proteomes" id="UP000672097">
    <property type="component" value="Unassembled WGS sequence"/>
</dbReference>
<dbReference type="PANTHER" id="PTHR45772">
    <property type="entry name" value="CONSERVED COMPONENT OF ABC TRANSPORTER FOR NATURAL AMINO ACIDS-RELATED"/>
    <property type="match status" value="1"/>
</dbReference>
<evidence type="ECO:0000256" key="2">
    <source>
        <dbReference type="ARBA" id="ARBA00022741"/>
    </source>
</evidence>
<dbReference type="CDD" id="cd03219">
    <property type="entry name" value="ABC_Mj1267_LivG_branched"/>
    <property type="match status" value="1"/>
</dbReference>
<evidence type="ECO:0000313" key="7">
    <source>
        <dbReference type="Proteomes" id="UP000672097"/>
    </source>
</evidence>
<dbReference type="InterPro" id="IPR017781">
    <property type="entry name" value="ABC_transptr_urea_ATP-bd_UrtD"/>
</dbReference>
<evidence type="ECO:0000256" key="1">
    <source>
        <dbReference type="ARBA" id="ARBA00022448"/>
    </source>
</evidence>
<dbReference type="SUPFAM" id="SSF52540">
    <property type="entry name" value="P-loop containing nucleoside triphosphate hydrolases"/>
    <property type="match status" value="1"/>
</dbReference>
<protein>
    <submittedName>
        <fullName evidence="6">Urea ABC transporter ATP-binding protein UrtD</fullName>
    </submittedName>
</protein>
<dbReference type="RefSeq" id="WP_210805721.1">
    <property type="nucleotide sequence ID" value="NZ_JAGQDG010000001.1"/>
</dbReference>
<gene>
    <name evidence="6" type="primary">urtD</name>
    <name evidence="6" type="ORF">KAK11_02265</name>
</gene>
<dbReference type="GO" id="GO:0005524">
    <property type="term" value="F:ATP binding"/>
    <property type="evidence" value="ECO:0007669"/>
    <property type="project" value="UniProtKB-KW"/>
</dbReference>
<name>A0ABS5DSL1_9BURK</name>
<feature type="region of interest" description="Disordered" evidence="4">
    <location>
        <begin position="1"/>
        <end position="30"/>
    </location>
</feature>
<evidence type="ECO:0000256" key="4">
    <source>
        <dbReference type="SAM" id="MobiDB-lite"/>
    </source>
</evidence>
<reference evidence="6 7" key="1">
    <citation type="submission" date="2021-04" db="EMBL/GenBank/DDBJ databases">
        <title>The genome sequence of type strain Ideonella paludis KCTC 32238.</title>
        <authorList>
            <person name="Liu Y."/>
        </authorList>
    </citation>
    <scope>NUCLEOTIDE SEQUENCE [LARGE SCALE GENOMIC DNA]</scope>
    <source>
        <strain evidence="6 7">KCTC 32238</strain>
    </source>
</reference>
<keyword evidence="1" id="KW-0813">Transport</keyword>
<evidence type="ECO:0000256" key="3">
    <source>
        <dbReference type="ARBA" id="ARBA00022840"/>
    </source>
</evidence>
<evidence type="ECO:0000259" key="5">
    <source>
        <dbReference type="PROSITE" id="PS50893"/>
    </source>
</evidence>
<dbReference type="InterPro" id="IPR003439">
    <property type="entry name" value="ABC_transporter-like_ATP-bd"/>
</dbReference>
<keyword evidence="3 6" id="KW-0067">ATP-binding</keyword>
<sequence length="294" mass="32236">MTPELLEAGARQREAHSAAMPPKATRSGDREAAFGRVLASGQPDFAHGVALYLEDITVSFDGFKALNQLSLTVDVGELRCIIGPNGAGKTTMMDVITGKTRPQQGSASFGANIDLLRLRENEIAQIGIGRKFQKPTVFEPLSVFENLELALKADRRARASLRAKLNSADLDRMAEVLQLTHLRRLADLQAGLLSHGQKQWLEIGMLLMQEPKLLLLDEPVAGMTDEETERTAELFLTLEGKHSLVVVEHDMSFVATLTQGFKKVTVLHEGSVLAEGRLDQVQANDKVVEVYLGR</sequence>
<dbReference type="InterPro" id="IPR051120">
    <property type="entry name" value="ABC_AA/LPS_Transport"/>
</dbReference>
<proteinExistence type="predicted"/>
<keyword evidence="2" id="KW-0547">Nucleotide-binding</keyword>
<dbReference type="Pfam" id="PF00005">
    <property type="entry name" value="ABC_tran"/>
    <property type="match status" value="1"/>
</dbReference>
<organism evidence="6 7">
    <name type="scientific">Ideonella paludis</name>
    <dbReference type="NCBI Taxonomy" id="1233411"/>
    <lineage>
        <taxon>Bacteria</taxon>
        <taxon>Pseudomonadati</taxon>
        <taxon>Pseudomonadota</taxon>
        <taxon>Betaproteobacteria</taxon>
        <taxon>Burkholderiales</taxon>
        <taxon>Sphaerotilaceae</taxon>
        <taxon>Ideonella</taxon>
    </lineage>
</organism>
<evidence type="ECO:0000313" key="6">
    <source>
        <dbReference type="EMBL" id="MBQ0934136.1"/>
    </source>
</evidence>
<comment type="caution">
    <text evidence="6">The sequence shown here is derived from an EMBL/GenBank/DDBJ whole genome shotgun (WGS) entry which is preliminary data.</text>
</comment>
<dbReference type="Gene3D" id="3.40.50.300">
    <property type="entry name" value="P-loop containing nucleotide triphosphate hydrolases"/>
    <property type="match status" value="1"/>
</dbReference>
<dbReference type="InterPro" id="IPR027417">
    <property type="entry name" value="P-loop_NTPase"/>
</dbReference>